<dbReference type="InterPro" id="IPR000182">
    <property type="entry name" value="GNAT_dom"/>
</dbReference>
<name>A0A238ZI93_9FLAO</name>
<reference evidence="2 3" key="1">
    <citation type="submission" date="2017-06" db="EMBL/GenBank/DDBJ databases">
        <authorList>
            <person name="Kim H.J."/>
            <person name="Triplett B.A."/>
        </authorList>
    </citation>
    <scope>NUCLEOTIDE SEQUENCE [LARGE SCALE GENOMIC DNA]</scope>
    <source>
        <strain evidence="2 3">DSM 25597</strain>
    </source>
</reference>
<dbReference type="RefSeq" id="WP_089371588.1">
    <property type="nucleotide sequence ID" value="NZ_BMEP01000001.1"/>
</dbReference>
<dbReference type="Proteomes" id="UP000198379">
    <property type="component" value="Unassembled WGS sequence"/>
</dbReference>
<keyword evidence="2" id="KW-0687">Ribonucleoprotein</keyword>
<dbReference type="InterPro" id="IPR016181">
    <property type="entry name" value="Acyl_CoA_acyltransferase"/>
</dbReference>
<dbReference type="CDD" id="cd04301">
    <property type="entry name" value="NAT_SF"/>
    <property type="match status" value="1"/>
</dbReference>
<evidence type="ECO:0000313" key="2">
    <source>
        <dbReference type="EMBL" id="SNR83165.1"/>
    </source>
</evidence>
<dbReference type="GO" id="GO:0005840">
    <property type="term" value="C:ribosome"/>
    <property type="evidence" value="ECO:0007669"/>
    <property type="project" value="UniProtKB-KW"/>
</dbReference>
<organism evidence="2 3">
    <name type="scientific">Dokdonia pacifica</name>
    <dbReference type="NCBI Taxonomy" id="1627892"/>
    <lineage>
        <taxon>Bacteria</taxon>
        <taxon>Pseudomonadati</taxon>
        <taxon>Bacteroidota</taxon>
        <taxon>Flavobacteriia</taxon>
        <taxon>Flavobacteriales</taxon>
        <taxon>Flavobacteriaceae</taxon>
        <taxon>Dokdonia</taxon>
    </lineage>
</organism>
<keyword evidence="2" id="KW-0689">Ribosomal protein</keyword>
<protein>
    <submittedName>
        <fullName evidence="2">Ribosomal protein S18 acetylase RimI</fullName>
    </submittedName>
</protein>
<evidence type="ECO:0000313" key="3">
    <source>
        <dbReference type="Proteomes" id="UP000198379"/>
    </source>
</evidence>
<proteinExistence type="predicted"/>
<dbReference type="EMBL" id="FZNY01000003">
    <property type="protein sequence ID" value="SNR83165.1"/>
    <property type="molecule type" value="Genomic_DNA"/>
</dbReference>
<dbReference type="Pfam" id="PF00583">
    <property type="entry name" value="Acetyltransf_1"/>
    <property type="match status" value="1"/>
</dbReference>
<dbReference type="Gene3D" id="3.40.630.30">
    <property type="match status" value="1"/>
</dbReference>
<dbReference type="GO" id="GO:0016747">
    <property type="term" value="F:acyltransferase activity, transferring groups other than amino-acyl groups"/>
    <property type="evidence" value="ECO:0007669"/>
    <property type="project" value="InterPro"/>
</dbReference>
<dbReference type="PROSITE" id="PS51186">
    <property type="entry name" value="GNAT"/>
    <property type="match status" value="1"/>
</dbReference>
<dbReference type="AlphaFoldDB" id="A0A238ZI93"/>
<feature type="domain" description="N-acetyltransferase" evidence="1">
    <location>
        <begin position="3"/>
        <end position="155"/>
    </location>
</feature>
<sequence length="155" mass="18264">MHTEIRTIKKEDLHDLKVVLDSSELFPSELLEDMIYDYFNNPSSTDIWFTTLYNDTPIAIGYCAPERLTEGTYNLYAIAVHKEHQGKGIGKKMMRYIENLLQNQGHRILIVETSGKPDFKLTRSFYDQCNYIQQAIIPEFYDKDDDKVIFWKKLK</sequence>
<gene>
    <name evidence="2" type="ORF">SAMN06265376_103264</name>
</gene>
<keyword evidence="3" id="KW-1185">Reference proteome</keyword>
<dbReference type="SUPFAM" id="SSF55729">
    <property type="entry name" value="Acyl-CoA N-acyltransferases (Nat)"/>
    <property type="match status" value="1"/>
</dbReference>
<dbReference type="OrthoDB" id="9789603at2"/>
<accession>A0A238ZI93</accession>
<evidence type="ECO:0000259" key="1">
    <source>
        <dbReference type="PROSITE" id="PS51186"/>
    </source>
</evidence>